<proteinExistence type="predicted"/>
<sequence>MGPRVPQSRYSGYTLLSVPREQLLMQIRDLDLLRKPKEIRTVPNKEAEANTVGIIEIMIIIPTTALILNKK</sequence>
<dbReference type="Proteomes" id="UP001428341">
    <property type="component" value="Unassembled WGS sequence"/>
</dbReference>
<dbReference type="EMBL" id="JBCGBO010000004">
    <property type="protein sequence ID" value="KAK9208853.1"/>
    <property type="molecule type" value="Genomic_DNA"/>
</dbReference>
<comment type="caution">
    <text evidence="1">The sequence shown here is derived from an EMBL/GenBank/DDBJ whole genome shotgun (WGS) entry which is preliminary data.</text>
</comment>
<keyword evidence="2" id="KW-1185">Reference proteome</keyword>
<name>A0AAP0MFZ1_9ROSI</name>
<reference evidence="1 2" key="1">
    <citation type="submission" date="2024-05" db="EMBL/GenBank/DDBJ databases">
        <title>Haplotype-resolved chromosome-level genome assembly of Huyou (Citrus changshanensis).</title>
        <authorList>
            <person name="Miao C."/>
            <person name="Chen W."/>
            <person name="Wu Y."/>
            <person name="Wang L."/>
            <person name="Zhao S."/>
            <person name="Grierson D."/>
            <person name="Xu C."/>
            <person name="Chen K."/>
        </authorList>
    </citation>
    <scope>NUCLEOTIDE SEQUENCE [LARGE SCALE GENOMIC DNA]</scope>
    <source>
        <strain evidence="1">01-14</strain>
        <tissue evidence="1">Leaf</tissue>
    </source>
</reference>
<evidence type="ECO:0000313" key="2">
    <source>
        <dbReference type="Proteomes" id="UP001428341"/>
    </source>
</evidence>
<dbReference type="AlphaFoldDB" id="A0AAP0MFZ1"/>
<protein>
    <submittedName>
        <fullName evidence="1">Uncharacterized protein</fullName>
    </submittedName>
</protein>
<organism evidence="1 2">
    <name type="scientific">Citrus x changshan-huyou</name>
    <dbReference type="NCBI Taxonomy" id="2935761"/>
    <lineage>
        <taxon>Eukaryota</taxon>
        <taxon>Viridiplantae</taxon>
        <taxon>Streptophyta</taxon>
        <taxon>Embryophyta</taxon>
        <taxon>Tracheophyta</taxon>
        <taxon>Spermatophyta</taxon>
        <taxon>Magnoliopsida</taxon>
        <taxon>eudicotyledons</taxon>
        <taxon>Gunneridae</taxon>
        <taxon>Pentapetalae</taxon>
        <taxon>rosids</taxon>
        <taxon>malvids</taxon>
        <taxon>Sapindales</taxon>
        <taxon>Rutaceae</taxon>
        <taxon>Aurantioideae</taxon>
        <taxon>Citrus</taxon>
    </lineage>
</organism>
<evidence type="ECO:0000313" key="1">
    <source>
        <dbReference type="EMBL" id="KAK9208853.1"/>
    </source>
</evidence>
<gene>
    <name evidence="1" type="ORF">WN944_001214</name>
</gene>
<accession>A0AAP0MFZ1</accession>